<dbReference type="SMART" id="SM00283">
    <property type="entry name" value="MA"/>
    <property type="match status" value="1"/>
</dbReference>
<dbReference type="PANTHER" id="PTHR32089">
    <property type="entry name" value="METHYL-ACCEPTING CHEMOTAXIS PROTEIN MCPB"/>
    <property type="match status" value="1"/>
</dbReference>
<dbReference type="PROSITE" id="PS50111">
    <property type="entry name" value="CHEMOTAXIS_TRANSDUC_2"/>
    <property type="match status" value="1"/>
</dbReference>
<dbReference type="EMBL" id="UOFI01000214">
    <property type="protein sequence ID" value="VAW70994.1"/>
    <property type="molecule type" value="Genomic_DNA"/>
</dbReference>
<dbReference type="Gene3D" id="1.10.287.950">
    <property type="entry name" value="Methyl-accepting chemotaxis protein"/>
    <property type="match status" value="1"/>
</dbReference>
<evidence type="ECO:0000256" key="1">
    <source>
        <dbReference type="ARBA" id="ARBA00023224"/>
    </source>
</evidence>
<dbReference type="InterPro" id="IPR004089">
    <property type="entry name" value="MCPsignal_dom"/>
</dbReference>
<proteinExistence type="inferred from homology"/>
<sequence>MTSPIILTKLALPILQAALKADTKRLHTLRKNNPGSASTLNEVISAIETNNTELSNVAASGVNSLAETYEILTKNLQLQQEAFAISDAINSVATATEEMAASAAEISQSANITAERATESYSKTESGNMAISSMMGDMDTLEGAMASMFVEVQKFAGFTDEINNLTAIVRDIANQTNLLALNAAIEAARAGEAGRGFAVVADEVKQLASKTEKATVEIESVTNTMNSLMQKVGDSMSASKESMGTSLDSLETVAIALGDVTSVVNDVTSQVQTISTSANEQQSVSAEMASKLNEITLSVQHENEQVNDISLHAKNLNSSILQQFSHLLCFDQSQILLQTVKADHLTWKIRLAAMAIGGDIIPENELKDHTQCRLGQWYYSKGQEAFSHNEAFRKMEQPHARVHSLGKEIAELALQGQTDAACQKIVEMENHSQQLFNHIDELLNEVNSP</sequence>
<gene>
    <name evidence="4" type="ORF">MNBD_GAMMA09-90</name>
</gene>
<dbReference type="Pfam" id="PF00015">
    <property type="entry name" value="MCPsignal"/>
    <property type="match status" value="1"/>
</dbReference>
<evidence type="ECO:0000259" key="3">
    <source>
        <dbReference type="PROSITE" id="PS50111"/>
    </source>
</evidence>
<dbReference type="GO" id="GO:0016020">
    <property type="term" value="C:membrane"/>
    <property type="evidence" value="ECO:0007669"/>
    <property type="project" value="InterPro"/>
</dbReference>
<dbReference type="PRINTS" id="PR00260">
    <property type="entry name" value="CHEMTRNSDUCR"/>
</dbReference>
<dbReference type="Pfam" id="PF13682">
    <property type="entry name" value="CZB"/>
    <property type="match status" value="1"/>
</dbReference>
<dbReference type="PANTHER" id="PTHR32089:SF112">
    <property type="entry name" value="LYSOZYME-LIKE PROTEIN-RELATED"/>
    <property type="match status" value="1"/>
</dbReference>
<dbReference type="GO" id="GO:0007165">
    <property type="term" value="P:signal transduction"/>
    <property type="evidence" value="ECO:0007669"/>
    <property type="project" value="UniProtKB-KW"/>
</dbReference>
<comment type="similarity">
    <text evidence="2">Belongs to the methyl-accepting chemotaxis (MCP) protein family.</text>
</comment>
<evidence type="ECO:0000313" key="4">
    <source>
        <dbReference type="EMBL" id="VAW70994.1"/>
    </source>
</evidence>
<dbReference type="GO" id="GO:0006935">
    <property type="term" value="P:chemotaxis"/>
    <property type="evidence" value="ECO:0007669"/>
    <property type="project" value="InterPro"/>
</dbReference>
<evidence type="ECO:0000256" key="2">
    <source>
        <dbReference type="ARBA" id="ARBA00029447"/>
    </source>
</evidence>
<protein>
    <recommendedName>
        <fullName evidence="3">Methyl-accepting transducer domain-containing protein</fullName>
    </recommendedName>
</protein>
<dbReference type="AlphaFoldDB" id="A0A3B0YQ57"/>
<reference evidence="4" key="1">
    <citation type="submission" date="2018-06" db="EMBL/GenBank/DDBJ databases">
        <authorList>
            <person name="Zhirakovskaya E."/>
        </authorList>
    </citation>
    <scope>NUCLEOTIDE SEQUENCE</scope>
</reference>
<dbReference type="GO" id="GO:0004888">
    <property type="term" value="F:transmembrane signaling receptor activity"/>
    <property type="evidence" value="ECO:0007669"/>
    <property type="project" value="InterPro"/>
</dbReference>
<keyword evidence="1" id="KW-0807">Transducer</keyword>
<feature type="domain" description="Methyl-accepting transducer" evidence="3">
    <location>
        <begin position="60"/>
        <end position="296"/>
    </location>
</feature>
<dbReference type="SUPFAM" id="SSF58104">
    <property type="entry name" value="Methyl-accepting chemotaxis protein (MCP) signaling domain"/>
    <property type="match status" value="1"/>
</dbReference>
<dbReference type="InterPro" id="IPR025991">
    <property type="entry name" value="Chemoreceptor_zinc-bind_dom"/>
</dbReference>
<name>A0A3B0YQ57_9ZZZZ</name>
<dbReference type="InterPro" id="IPR004090">
    <property type="entry name" value="Chemotax_Me-accpt_rcpt"/>
</dbReference>
<organism evidence="4">
    <name type="scientific">hydrothermal vent metagenome</name>
    <dbReference type="NCBI Taxonomy" id="652676"/>
    <lineage>
        <taxon>unclassified sequences</taxon>
        <taxon>metagenomes</taxon>
        <taxon>ecological metagenomes</taxon>
    </lineage>
</organism>
<accession>A0A3B0YQ57</accession>
<dbReference type="Gene3D" id="1.20.120.30">
    <property type="entry name" value="Aspartate receptor, ligand-binding domain"/>
    <property type="match status" value="1"/>
</dbReference>